<accession>A0A6P6BAA5</accession>
<evidence type="ECO:0000313" key="1">
    <source>
        <dbReference type="Proteomes" id="UP000515121"/>
    </source>
</evidence>
<dbReference type="AlphaFoldDB" id="A0A6P6BAA5"/>
<gene>
    <name evidence="2" type="primary">LOC111316280</name>
</gene>
<dbReference type="KEGG" id="dzi:111316280"/>
<keyword evidence="1" id="KW-1185">Reference proteome</keyword>
<dbReference type="InterPro" id="IPR032675">
    <property type="entry name" value="LRR_dom_sf"/>
</dbReference>
<dbReference type="RefSeq" id="XP_022774026.1">
    <property type="nucleotide sequence ID" value="XM_022918291.1"/>
</dbReference>
<dbReference type="InterPro" id="IPR001611">
    <property type="entry name" value="Leu-rich_rpt"/>
</dbReference>
<sequence length="191" mass="21514">MYENFAYSCVGHQCPLQENIASIDPNERYITTMTDSYNNYLNWEPLISLIGVPYLLSLGTFGVTFSPTQPHDALVTKDNHLAYLFRSAWHGLNAPGPALISLVTGQNSTSRLNILPTLIGVLGVTLYLSYNIVDGSIPSIPGQLMNLMELHLSHNMLVGPIPSFLEHLSKLVFRFINQNRIRKFDYMWGRL</sequence>
<dbReference type="Pfam" id="PF00560">
    <property type="entry name" value="LRR_1"/>
    <property type="match status" value="1"/>
</dbReference>
<proteinExistence type="predicted"/>
<dbReference type="OrthoDB" id="676979at2759"/>
<dbReference type="Gene3D" id="3.80.10.10">
    <property type="entry name" value="Ribonuclease Inhibitor"/>
    <property type="match status" value="1"/>
</dbReference>
<organism evidence="1 2">
    <name type="scientific">Durio zibethinus</name>
    <name type="common">Durian</name>
    <dbReference type="NCBI Taxonomy" id="66656"/>
    <lineage>
        <taxon>Eukaryota</taxon>
        <taxon>Viridiplantae</taxon>
        <taxon>Streptophyta</taxon>
        <taxon>Embryophyta</taxon>
        <taxon>Tracheophyta</taxon>
        <taxon>Spermatophyta</taxon>
        <taxon>Magnoliopsida</taxon>
        <taxon>eudicotyledons</taxon>
        <taxon>Gunneridae</taxon>
        <taxon>Pentapetalae</taxon>
        <taxon>rosids</taxon>
        <taxon>malvids</taxon>
        <taxon>Malvales</taxon>
        <taxon>Malvaceae</taxon>
        <taxon>Helicteroideae</taxon>
        <taxon>Durio</taxon>
    </lineage>
</organism>
<dbReference type="Proteomes" id="UP000515121">
    <property type="component" value="Unplaced"/>
</dbReference>
<reference evidence="2" key="1">
    <citation type="submission" date="2025-08" db="UniProtKB">
        <authorList>
            <consortium name="RefSeq"/>
        </authorList>
    </citation>
    <scope>IDENTIFICATION</scope>
    <source>
        <tissue evidence="2">Fruit stalk</tissue>
    </source>
</reference>
<dbReference type="GeneID" id="111316280"/>
<dbReference type="SUPFAM" id="SSF52058">
    <property type="entry name" value="L domain-like"/>
    <property type="match status" value="1"/>
</dbReference>
<name>A0A6P6BAA5_DURZI</name>
<protein>
    <submittedName>
        <fullName evidence="2">Uncharacterized protein LOC111316280</fullName>
    </submittedName>
</protein>
<evidence type="ECO:0000313" key="2">
    <source>
        <dbReference type="RefSeq" id="XP_022774026.1"/>
    </source>
</evidence>